<keyword evidence="1" id="KW-0732">Signal</keyword>
<dbReference type="SMART" id="SM00560">
    <property type="entry name" value="LamGL"/>
    <property type="match status" value="1"/>
</dbReference>
<dbReference type="EMBL" id="MN739751">
    <property type="protein sequence ID" value="QHT24901.1"/>
    <property type="molecule type" value="Genomic_DNA"/>
</dbReference>
<reference evidence="4" key="1">
    <citation type="journal article" date="2020" name="Nature">
        <title>Giant virus diversity and host interactions through global metagenomics.</title>
        <authorList>
            <person name="Schulz F."/>
            <person name="Roux S."/>
            <person name="Paez-Espino D."/>
            <person name="Jungbluth S."/>
            <person name="Walsh D.A."/>
            <person name="Denef V.J."/>
            <person name="McMahon K.D."/>
            <person name="Konstantinidis K.T."/>
            <person name="Eloe-Fadrosh E.A."/>
            <person name="Kyrpides N.C."/>
            <person name="Woyke T."/>
        </authorList>
    </citation>
    <scope>NUCLEOTIDE SEQUENCE</scope>
    <source>
        <strain evidence="4">GVMAG-M-3300023179-150</strain>
    </source>
</reference>
<name>A0A6C0E8F3_9ZZZZ</name>
<keyword evidence="2" id="KW-1015">Disulfide bond</keyword>
<feature type="domain" description="LamG-like jellyroll fold" evidence="3">
    <location>
        <begin position="1131"/>
        <end position="1267"/>
    </location>
</feature>
<sequence>MTANQVNGYFNTLNVTNTNGRIKLDVDGNLRLVSRRLFLSCSGAIQLNTDSSSYWTCSSGNLKMDAETGKIIINAGNNASDAIQITSSNASGGILVSSGTHGTMLTSTGDITLKSVGNDLKFGVPDENYDALNPDNQTVNIEMEATNYISMNSQDFQVTTTESINLISQSGDFNIGTSSVAPFFKMIDGALLLDSTETTALRKLLIDCDDSSIQKPDYNGILVRSLSNDVSADLTLQTTTGSTSLISIGVESSDSIHAIHEKYLAFKTSNKIIAYEGPREFNSSDIGKTFYWTTSEASETIIGTGSYITEASTNSVNNSLTLTTGGTYTGLGRKYYKIVVDYVESTPNRFKWSNDAGLTFQEEQIDMTGSPITLEYGINITFSATTGHTLGSYWSFTVMPAAIVSTSGSRSMQMGHTLISGVTYLTNEKERDFQIKTSNQERIRVTDNGQVGIGTGQPVSTLEVKNKVGERIFLSTRFSDNQIDPSVAGLVNGGWVAVWESYTSAEYDIYCQIFNSDGSRNGSEFRVNSASFSNQSYPHVAANINKTYGGFIVVWSSRDSGTYNIRGQIFDETAEDGSRALNSFDLEINATTLYNQKYPRATGLEDGNYVVVWSSNHEDSGTNTDVYFQRVSRTGNLTGGETKVNTTTANTQTYPYITSISNNDQTIPGGFVIGYMSEYSPQSNVYDIMYQQYDSSADPNGSEVIITDGSPKTYGRLAMTGIFEGGFVITYNQAYYGDSSKLIYIDGGDQDALTGLTSGAGGTLSGTNVNHPTIIKVTVNSGVFLDGEDFTTSLSGRTEKIESISNTSDIYVLDSGDIEITLSRDIKVIKASKYSTSSSTPIYTIESVNTTPIKDDEELQNANPDEWNREHTYLTSQFPLPTISGTNDNNFMIAWTSGKIPSIYYQKFDALTGVKIGSEVQIQKSGRELKQRNPFLSKIVNKSGQDCGLVLVYDAETYDTFKQGVFAELINDDNPLIKFSNGLTSYTFMNDTKVGFGTSNPDAALHIMNTEPYITLQNSMDELGDGLGESRIYFKDKYSNILAEIKGSYSSSYETRDPVSNSLKLWYTFDHLDGTTSTIDYSQSHIDATLHNFDLNRCWVKGKVRNALEFDGINSYLDCGDSSIITDIGNSNFTISTWLKIYSNGSIGRNSTIVSNSNGLSTGFYNLSLNSGSVAVGTLYTSNGAQSVTGSTDIADGSWHHLVYTVDETKSKIFIDGVIDSSANLTGTKGSPSGTPNVYLGTLDKSSNFLLGYLDDFRIYNTNLNVDNVLELYQNINLNKGKLILKTNNGTGIETNDNIRGLVLNSDGYLEGFKLKGTPNTSLTGTLTPDGTDVTGSNSELLSEVSIGDTILLNAERRIVTKVVSDTSLIVSEAFIGTSGDSTTERIPALFTVIDTSSNLNLLMDSDGNMGIGKENPEGRLHIAGDGSVRNMPYIYLTNTMAENTSGGRETRIIFKGYRSSSHHILGQIEVSHEGNGNDKKARMKFNVNNGTSLTSGLILNSSGYLGIGYNFDPSAQLEIKAKNNSEATILLKSGSNDEAILGGASNIQFQAIGVGRPYAQITGSSDSLGDGPEGRLDFYTNDGSNNITRMVMKNNAGISFYLPEPVNRFHISPLLSDPPDGQTIALSGTTITGVGTAFTASIIGSIIYFKTSRASRVITAVGGTTSLTVSESGNYPAQDYAIYYAGININSNGNVGINTARQHSNLHIGGSIATGLKTINYSDTSSGDYTLTSSYNTLLVNTNNSNGITLNLPPASSVTGRIYNIKKTANNLYDLIINPNGSEKIDADTQITITTNYKYAQIQSDGANWYIISDNL</sequence>
<protein>
    <recommendedName>
        <fullName evidence="3">LamG-like jellyroll fold domain-containing protein</fullName>
    </recommendedName>
</protein>
<dbReference type="InterPro" id="IPR013320">
    <property type="entry name" value="ConA-like_dom_sf"/>
</dbReference>
<dbReference type="Gene3D" id="2.60.120.200">
    <property type="match status" value="1"/>
</dbReference>
<evidence type="ECO:0000256" key="1">
    <source>
        <dbReference type="ARBA" id="ARBA00022729"/>
    </source>
</evidence>
<dbReference type="SUPFAM" id="SSF49899">
    <property type="entry name" value="Concanavalin A-like lectins/glucanases"/>
    <property type="match status" value="1"/>
</dbReference>
<evidence type="ECO:0000256" key="2">
    <source>
        <dbReference type="ARBA" id="ARBA00023157"/>
    </source>
</evidence>
<dbReference type="Pfam" id="PF13385">
    <property type="entry name" value="Laminin_G_3"/>
    <property type="match status" value="1"/>
</dbReference>
<dbReference type="InterPro" id="IPR006558">
    <property type="entry name" value="LamG-like"/>
</dbReference>
<proteinExistence type="predicted"/>
<accession>A0A6C0E8F3</accession>
<evidence type="ECO:0000313" key="4">
    <source>
        <dbReference type="EMBL" id="QHT24901.1"/>
    </source>
</evidence>
<organism evidence="4">
    <name type="scientific">viral metagenome</name>
    <dbReference type="NCBI Taxonomy" id="1070528"/>
    <lineage>
        <taxon>unclassified sequences</taxon>
        <taxon>metagenomes</taxon>
        <taxon>organismal metagenomes</taxon>
    </lineage>
</organism>
<evidence type="ECO:0000259" key="3">
    <source>
        <dbReference type="SMART" id="SM00560"/>
    </source>
</evidence>